<evidence type="ECO:0000313" key="3">
    <source>
        <dbReference type="Proteomes" id="UP000438991"/>
    </source>
</evidence>
<evidence type="ECO:0000259" key="1">
    <source>
        <dbReference type="Pfam" id="PF19889"/>
    </source>
</evidence>
<dbReference type="RefSeq" id="WP_155480793.1">
    <property type="nucleotide sequence ID" value="NZ_WNKV01000016.1"/>
</dbReference>
<gene>
    <name evidence="2" type="ORF">GJ689_19205</name>
</gene>
<accession>A0A9X5AUX4</accession>
<name>A0A9X5AUX4_9BRAD</name>
<dbReference type="EMBL" id="WNKV01000016">
    <property type="protein sequence ID" value="MTW18333.1"/>
    <property type="molecule type" value="Genomic_DNA"/>
</dbReference>
<proteinExistence type="predicted"/>
<dbReference type="Pfam" id="PF19889">
    <property type="entry name" value="DUF6362"/>
    <property type="match status" value="1"/>
</dbReference>
<comment type="caution">
    <text evidence="2">The sequence shown here is derived from an EMBL/GenBank/DDBJ whole genome shotgun (WGS) entry which is preliminary data.</text>
</comment>
<dbReference type="Proteomes" id="UP000438991">
    <property type="component" value="Unassembled WGS sequence"/>
</dbReference>
<sequence>MAERTWTADDVADHFEEAFRTLRKLPPVKVQGYFSIWPAVLRTAREIAFMEPEPMRIWPSAAAITRLEQTFDWVLWIEEAERKLIWSRAARVPWKQISGELGCDRTTAWRRWQLALTKIAARLNADRPESVATLFHSTRAT</sequence>
<dbReference type="AlphaFoldDB" id="A0A9X5AUX4"/>
<dbReference type="InterPro" id="IPR045942">
    <property type="entry name" value="DUF6362"/>
</dbReference>
<protein>
    <submittedName>
        <fullName evidence="2">Helix-turn-helix domain-containing protein</fullName>
    </submittedName>
</protein>
<reference evidence="2 3" key="1">
    <citation type="submission" date="2019-11" db="EMBL/GenBank/DDBJ databases">
        <title>Whole-genome sequence of Rhodoplanes serenus DSM 18633, type strain.</title>
        <authorList>
            <person name="Kyndt J.A."/>
            <person name="Meyer T.E."/>
        </authorList>
    </citation>
    <scope>NUCLEOTIDE SEQUENCE [LARGE SCALE GENOMIC DNA]</scope>
    <source>
        <strain evidence="2 3">DSM 18633</strain>
    </source>
</reference>
<evidence type="ECO:0000313" key="2">
    <source>
        <dbReference type="EMBL" id="MTW18333.1"/>
    </source>
</evidence>
<organism evidence="2 3">
    <name type="scientific">Rhodoplanes serenus</name>
    <dbReference type="NCBI Taxonomy" id="200615"/>
    <lineage>
        <taxon>Bacteria</taxon>
        <taxon>Pseudomonadati</taxon>
        <taxon>Pseudomonadota</taxon>
        <taxon>Alphaproteobacteria</taxon>
        <taxon>Hyphomicrobiales</taxon>
        <taxon>Nitrobacteraceae</taxon>
        <taxon>Rhodoplanes</taxon>
    </lineage>
</organism>
<feature type="domain" description="DUF6362" evidence="1">
    <location>
        <begin position="23"/>
        <end position="119"/>
    </location>
</feature>